<dbReference type="EMBL" id="VSSQ01001795">
    <property type="protein sequence ID" value="MPM11182.1"/>
    <property type="molecule type" value="Genomic_DNA"/>
</dbReference>
<protein>
    <submittedName>
        <fullName evidence="1">Uncharacterized protein</fullName>
    </submittedName>
</protein>
<organism evidence="1">
    <name type="scientific">bioreactor metagenome</name>
    <dbReference type="NCBI Taxonomy" id="1076179"/>
    <lineage>
        <taxon>unclassified sequences</taxon>
        <taxon>metagenomes</taxon>
        <taxon>ecological metagenomes</taxon>
    </lineage>
</organism>
<dbReference type="PROSITE" id="PS51257">
    <property type="entry name" value="PROKAR_LIPOPROTEIN"/>
    <property type="match status" value="1"/>
</dbReference>
<gene>
    <name evidence="1" type="ORF">SDC9_57521</name>
</gene>
<sequence>MKYFFLILVAILVLSGSCKKEDTIEPDPSDYLAIDSIVPEKRVIEVWEQISIKVYTRGQNLSFLWSTNHGTLIGEDSSSVCYWACPTCTGLNVIECKVSNEYGTVSDTVMIKVL</sequence>
<dbReference type="AlphaFoldDB" id="A0A644X4T7"/>
<comment type="caution">
    <text evidence="1">The sequence shown here is derived from an EMBL/GenBank/DDBJ whole genome shotgun (WGS) entry which is preliminary data.</text>
</comment>
<evidence type="ECO:0000313" key="1">
    <source>
        <dbReference type="EMBL" id="MPM11182.1"/>
    </source>
</evidence>
<reference evidence="1" key="1">
    <citation type="submission" date="2019-08" db="EMBL/GenBank/DDBJ databases">
        <authorList>
            <person name="Kucharzyk K."/>
            <person name="Murdoch R.W."/>
            <person name="Higgins S."/>
            <person name="Loffler F."/>
        </authorList>
    </citation>
    <scope>NUCLEOTIDE SEQUENCE</scope>
</reference>
<proteinExistence type="predicted"/>
<name>A0A644X4T7_9ZZZZ</name>
<accession>A0A644X4T7</accession>